<evidence type="ECO:0000313" key="10">
    <source>
        <dbReference type="Proteomes" id="UP000583915"/>
    </source>
</evidence>
<organism evidence="9 10">
    <name type="scientific">Sitta europaea</name>
    <name type="common">Eurasian nuthatch</name>
    <dbReference type="NCBI Taxonomy" id="50251"/>
    <lineage>
        <taxon>Eukaryota</taxon>
        <taxon>Metazoa</taxon>
        <taxon>Chordata</taxon>
        <taxon>Craniata</taxon>
        <taxon>Vertebrata</taxon>
        <taxon>Euteleostomi</taxon>
        <taxon>Archelosauria</taxon>
        <taxon>Archosauria</taxon>
        <taxon>Dinosauria</taxon>
        <taxon>Saurischia</taxon>
        <taxon>Theropoda</taxon>
        <taxon>Coelurosauria</taxon>
        <taxon>Aves</taxon>
        <taxon>Neognathae</taxon>
        <taxon>Neoaves</taxon>
        <taxon>Telluraves</taxon>
        <taxon>Australaves</taxon>
        <taxon>Passeriformes</taxon>
        <taxon>Sittidae</taxon>
        <taxon>Sitta</taxon>
    </lineage>
</organism>
<dbReference type="EMBL" id="VXBS01006474">
    <property type="protein sequence ID" value="NXO82859.1"/>
    <property type="molecule type" value="Genomic_DNA"/>
</dbReference>
<dbReference type="AlphaFoldDB" id="A0A7L1VC08"/>
<evidence type="ECO:0000256" key="7">
    <source>
        <dbReference type="PROSITE-ProRule" id="PRU00042"/>
    </source>
</evidence>
<gene>
    <name evidence="9" type="primary">Znf470</name>
    <name evidence="9" type="ORF">SITEUR_R10269</name>
</gene>
<keyword evidence="3" id="KW-0677">Repeat</keyword>
<dbReference type="InterPro" id="IPR036236">
    <property type="entry name" value="Znf_C2H2_sf"/>
</dbReference>
<proteinExistence type="predicted"/>
<evidence type="ECO:0000313" key="9">
    <source>
        <dbReference type="EMBL" id="NXO82859.1"/>
    </source>
</evidence>
<evidence type="ECO:0000256" key="3">
    <source>
        <dbReference type="ARBA" id="ARBA00022737"/>
    </source>
</evidence>
<dbReference type="SUPFAM" id="SSF57667">
    <property type="entry name" value="beta-beta-alpha zinc fingers"/>
    <property type="match status" value="1"/>
</dbReference>
<feature type="non-terminal residue" evidence="9">
    <location>
        <position position="55"/>
    </location>
</feature>
<dbReference type="GO" id="GO:0005634">
    <property type="term" value="C:nucleus"/>
    <property type="evidence" value="ECO:0007669"/>
    <property type="project" value="UniProtKB-SubCell"/>
</dbReference>
<comment type="subcellular location">
    <subcellularLocation>
        <location evidence="1">Nucleus</location>
    </subcellularLocation>
</comment>
<evidence type="ECO:0000259" key="8">
    <source>
        <dbReference type="PROSITE" id="PS50157"/>
    </source>
</evidence>
<feature type="domain" description="C2H2-type" evidence="8">
    <location>
        <begin position="23"/>
        <end position="52"/>
    </location>
</feature>
<keyword evidence="6" id="KW-0539">Nucleus</keyword>
<protein>
    <submittedName>
        <fullName evidence="9">ZN470 protein</fullName>
    </submittedName>
</protein>
<dbReference type="GO" id="GO:0008270">
    <property type="term" value="F:zinc ion binding"/>
    <property type="evidence" value="ECO:0007669"/>
    <property type="project" value="UniProtKB-KW"/>
</dbReference>
<evidence type="ECO:0000256" key="5">
    <source>
        <dbReference type="ARBA" id="ARBA00022833"/>
    </source>
</evidence>
<reference evidence="9 10" key="1">
    <citation type="submission" date="2019-09" db="EMBL/GenBank/DDBJ databases">
        <title>Bird 10,000 Genomes (B10K) Project - Family phase.</title>
        <authorList>
            <person name="Zhang G."/>
        </authorList>
    </citation>
    <scope>NUCLEOTIDE SEQUENCE [LARGE SCALE GENOMIC DNA]</scope>
    <source>
        <strain evidence="9">B10K-DU-002-25</strain>
        <tissue evidence="9">Muscle</tissue>
    </source>
</reference>
<feature type="non-terminal residue" evidence="9">
    <location>
        <position position="1"/>
    </location>
</feature>
<keyword evidence="5" id="KW-0862">Zinc</keyword>
<keyword evidence="4 7" id="KW-0863">Zinc-finger</keyword>
<evidence type="ECO:0000256" key="6">
    <source>
        <dbReference type="ARBA" id="ARBA00023242"/>
    </source>
</evidence>
<dbReference type="Gene3D" id="3.30.160.60">
    <property type="entry name" value="Classic Zinc Finger"/>
    <property type="match status" value="1"/>
</dbReference>
<evidence type="ECO:0000256" key="4">
    <source>
        <dbReference type="ARBA" id="ARBA00022771"/>
    </source>
</evidence>
<dbReference type="PANTHER" id="PTHR23234">
    <property type="entry name" value="ZNF44 PROTEIN"/>
    <property type="match status" value="1"/>
</dbReference>
<dbReference type="PROSITE" id="PS50157">
    <property type="entry name" value="ZINC_FINGER_C2H2_2"/>
    <property type="match status" value="1"/>
</dbReference>
<dbReference type="PANTHER" id="PTHR23234:SF8">
    <property type="entry name" value="C2H2-TYPE DOMAIN-CONTAINING PROTEIN"/>
    <property type="match status" value="1"/>
</dbReference>
<evidence type="ECO:0000256" key="2">
    <source>
        <dbReference type="ARBA" id="ARBA00022723"/>
    </source>
</evidence>
<keyword evidence="2" id="KW-0479">Metal-binding</keyword>
<keyword evidence="10" id="KW-1185">Reference proteome</keyword>
<comment type="caution">
    <text evidence="9">The sequence shown here is derived from an EMBL/GenBank/DDBJ whole genome shotgun (WGS) entry which is preliminary data.</text>
</comment>
<evidence type="ECO:0000256" key="1">
    <source>
        <dbReference type="ARBA" id="ARBA00004123"/>
    </source>
</evidence>
<sequence>ECGKSFSCSSHPLQNQKIQTKEHPCWCWDCGKSFSKNSHHIKNHKIHIGEWPYQC</sequence>
<accession>A0A7L1VC08</accession>
<dbReference type="Proteomes" id="UP000583915">
    <property type="component" value="Unassembled WGS sequence"/>
</dbReference>
<dbReference type="InterPro" id="IPR050758">
    <property type="entry name" value="Znf_C2H2-type"/>
</dbReference>
<name>A0A7L1VC08_SITEU</name>
<dbReference type="InterPro" id="IPR013087">
    <property type="entry name" value="Znf_C2H2_type"/>
</dbReference>